<feature type="region of interest" description="Disordered" evidence="9">
    <location>
        <begin position="1"/>
        <end position="20"/>
    </location>
</feature>
<organism evidence="11 12">
    <name type="scientific">Durio zibethinus</name>
    <name type="common">Durian</name>
    <dbReference type="NCBI Taxonomy" id="66656"/>
    <lineage>
        <taxon>Eukaryota</taxon>
        <taxon>Viridiplantae</taxon>
        <taxon>Streptophyta</taxon>
        <taxon>Embryophyta</taxon>
        <taxon>Tracheophyta</taxon>
        <taxon>Spermatophyta</taxon>
        <taxon>Magnoliopsida</taxon>
        <taxon>eudicotyledons</taxon>
        <taxon>Gunneridae</taxon>
        <taxon>Pentapetalae</taxon>
        <taxon>rosids</taxon>
        <taxon>malvids</taxon>
        <taxon>Malvales</taxon>
        <taxon>Malvaceae</taxon>
        <taxon>Helicteroideae</taxon>
        <taxon>Durio</taxon>
    </lineage>
</organism>
<feature type="transmembrane region" description="Helical" evidence="8">
    <location>
        <begin position="165"/>
        <end position="187"/>
    </location>
</feature>
<dbReference type="Pfam" id="PF04535">
    <property type="entry name" value="CASP_dom"/>
    <property type="match status" value="1"/>
</dbReference>
<evidence type="ECO:0000256" key="9">
    <source>
        <dbReference type="SAM" id="MobiDB-lite"/>
    </source>
</evidence>
<dbReference type="OrthoDB" id="1898688at2759"/>
<keyword evidence="7 8" id="KW-0472">Membrane</keyword>
<keyword evidence="11" id="KW-1185">Reference proteome</keyword>
<dbReference type="PANTHER" id="PTHR36488">
    <property type="entry name" value="CASP-LIKE PROTEIN 1U1"/>
    <property type="match status" value="1"/>
</dbReference>
<comment type="subunit">
    <text evidence="3 8">Homodimer and heterodimers.</text>
</comment>
<evidence type="ECO:0000256" key="3">
    <source>
        <dbReference type="ARBA" id="ARBA00011489"/>
    </source>
</evidence>
<evidence type="ECO:0000313" key="12">
    <source>
        <dbReference type="RefSeq" id="XP_022723067.1"/>
    </source>
</evidence>
<feature type="transmembrane region" description="Helical" evidence="8">
    <location>
        <begin position="81"/>
        <end position="103"/>
    </location>
</feature>
<evidence type="ECO:0000256" key="2">
    <source>
        <dbReference type="ARBA" id="ARBA00007651"/>
    </source>
</evidence>
<evidence type="ECO:0000259" key="10">
    <source>
        <dbReference type="Pfam" id="PF04535"/>
    </source>
</evidence>
<reference evidence="12" key="1">
    <citation type="submission" date="2025-08" db="UniProtKB">
        <authorList>
            <consortium name="RefSeq"/>
        </authorList>
    </citation>
    <scope>IDENTIFICATION</scope>
    <source>
        <tissue evidence="12">Fruit stalk</tissue>
    </source>
</reference>
<evidence type="ECO:0000256" key="6">
    <source>
        <dbReference type="ARBA" id="ARBA00022989"/>
    </source>
</evidence>
<name>A0A6P5X5W4_DURZI</name>
<feature type="transmembrane region" description="Helical" evidence="8">
    <location>
        <begin position="30"/>
        <end position="49"/>
    </location>
</feature>
<dbReference type="InterPro" id="IPR044173">
    <property type="entry name" value="CASPL"/>
</dbReference>
<dbReference type="GO" id="GO:0005886">
    <property type="term" value="C:plasma membrane"/>
    <property type="evidence" value="ECO:0007669"/>
    <property type="project" value="UniProtKB-SubCell"/>
</dbReference>
<dbReference type="InterPro" id="IPR006459">
    <property type="entry name" value="CASP/CASPL"/>
</dbReference>
<keyword evidence="5 8" id="KW-0812">Transmembrane</keyword>
<dbReference type="GeneID" id="111280148"/>
<comment type="subcellular location">
    <subcellularLocation>
        <location evidence="1 8">Cell membrane</location>
        <topology evidence="1 8">Multi-pass membrane protein</topology>
    </subcellularLocation>
</comment>
<feature type="transmembrane region" description="Helical" evidence="8">
    <location>
        <begin position="115"/>
        <end position="142"/>
    </location>
</feature>
<evidence type="ECO:0000256" key="7">
    <source>
        <dbReference type="ARBA" id="ARBA00023136"/>
    </source>
</evidence>
<comment type="similarity">
    <text evidence="2 8">Belongs to the Casparian strip membrane proteins (CASP) family.</text>
</comment>
<dbReference type="Proteomes" id="UP000515121">
    <property type="component" value="Unplaced"/>
</dbReference>
<evidence type="ECO:0000256" key="4">
    <source>
        <dbReference type="ARBA" id="ARBA00022475"/>
    </source>
</evidence>
<dbReference type="AlphaFoldDB" id="A0A6P5X5W4"/>
<dbReference type="RefSeq" id="XP_022723067.1">
    <property type="nucleotide sequence ID" value="XM_022867332.1"/>
</dbReference>
<evidence type="ECO:0000256" key="5">
    <source>
        <dbReference type="ARBA" id="ARBA00022692"/>
    </source>
</evidence>
<dbReference type="NCBIfam" id="TIGR01569">
    <property type="entry name" value="A_tha_TIGR01569"/>
    <property type="match status" value="1"/>
</dbReference>
<dbReference type="InterPro" id="IPR006702">
    <property type="entry name" value="CASP_dom"/>
</dbReference>
<protein>
    <recommendedName>
        <fullName evidence="8">CASP-like protein</fullName>
    </recommendedName>
</protein>
<accession>A0A6P5X5W4</accession>
<dbReference type="PANTHER" id="PTHR36488:SF8">
    <property type="entry name" value="CASP-LIKE PROTEIN 1U1"/>
    <property type="match status" value="1"/>
</dbReference>
<evidence type="ECO:0000256" key="1">
    <source>
        <dbReference type="ARBA" id="ARBA00004651"/>
    </source>
</evidence>
<evidence type="ECO:0000256" key="8">
    <source>
        <dbReference type="RuleBase" id="RU361233"/>
    </source>
</evidence>
<keyword evidence="6 8" id="KW-1133">Transmembrane helix</keyword>
<feature type="domain" description="Casparian strip membrane protein" evidence="10">
    <location>
        <begin position="23"/>
        <end position="175"/>
    </location>
</feature>
<proteinExistence type="inferred from homology"/>
<gene>
    <name evidence="12" type="primary">LOC111280148</name>
</gene>
<evidence type="ECO:0000313" key="11">
    <source>
        <dbReference type="Proteomes" id="UP000515121"/>
    </source>
</evidence>
<keyword evidence="4 8" id="KW-1003">Cell membrane</keyword>
<sequence>MESQSYNKVSTVDGSKGATGMSRTVSKCDLVLRVLAMLLTLAAAIVLGVNKQTKVVPIQITPTLPSINVAAQAKWQYLSAYVYFMVSNIIACSYAAISMPIVLGTRNGKMGLAQIIIVLDLVMVGLLFSGNGAAMAIGLMAYKGNSHVRWNEVCNVFDKFCDHAAVSLVLSLVGSLGFMALAAIAALTTHKRYAK</sequence>
<dbReference type="KEGG" id="dzi:111280148"/>
<feature type="compositionally biased region" description="Polar residues" evidence="9">
    <location>
        <begin position="1"/>
        <end position="13"/>
    </location>
</feature>